<reference evidence="1 2" key="1">
    <citation type="submission" date="2016-11" db="EMBL/GenBank/DDBJ databases">
        <authorList>
            <person name="Varghese N."/>
            <person name="Submissions S."/>
        </authorList>
    </citation>
    <scope>NUCLEOTIDE SEQUENCE [LARGE SCALE GENOMIC DNA]</scope>
    <source>
        <strain evidence="1 2">DSM 22613</strain>
    </source>
</reference>
<comment type="caution">
    <text evidence="1">The sequence shown here is derived from an EMBL/GenBank/DDBJ whole genome shotgun (WGS) entry which is preliminary data.</text>
</comment>
<organism evidence="1 2">
    <name type="scientific">Prevotella scopos JCM 17725</name>
    <dbReference type="NCBI Taxonomy" id="1236518"/>
    <lineage>
        <taxon>Bacteria</taxon>
        <taxon>Pseudomonadati</taxon>
        <taxon>Bacteroidota</taxon>
        <taxon>Bacteroidia</taxon>
        <taxon>Bacteroidales</taxon>
        <taxon>Prevotellaceae</taxon>
        <taxon>Prevotella</taxon>
    </lineage>
</organism>
<evidence type="ECO:0000313" key="1">
    <source>
        <dbReference type="EMBL" id="SHF94024.1"/>
    </source>
</evidence>
<keyword evidence="2" id="KW-1185">Reference proteome</keyword>
<dbReference type="Proteomes" id="UP000184105">
    <property type="component" value="Unassembled WGS sequence"/>
</dbReference>
<name>A0AAX2F524_9BACT</name>
<dbReference type="RefSeq" id="WP_025837857.1">
    <property type="nucleotide sequence ID" value="NZ_BAKP01000012.1"/>
</dbReference>
<protein>
    <submittedName>
        <fullName evidence="1">Uncharacterized protein</fullName>
    </submittedName>
</protein>
<accession>A0AAX2F524</accession>
<evidence type="ECO:0000313" key="2">
    <source>
        <dbReference type="Proteomes" id="UP000184105"/>
    </source>
</evidence>
<dbReference type="AlphaFoldDB" id="A0AAX2F524"/>
<dbReference type="EMBL" id="FQWA01000019">
    <property type="protein sequence ID" value="SHF94024.1"/>
    <property type="molecule type" value="Genomic_DNA"/>
</dbReference>
<gene>
    <name evidence="1" type="ORF">SAMN05444364_11943</name>
</gene>
<sequence>MFSFFDKNKIEEQDISFLKNVICILPNRWNFLLEQINSKHIIGKCKNKHYGKGFYSLILNREYHDYSDYNYPELVTLSGILIWNKERQVYVEVQLDISFGTIIGYYFNSKYNSLDWHKICLNTLEENTCANHSNGKKNIIHFFLQKLSLEEQKKIDIGDINELEIGGNIYYTIKNLNDGDYIAINNAGEVFSITHTPFEVKMLSTSISAFFNKHRDY</sequence>
<proteinExistence type="predicted"/>